<dbReference type="Gene3D" id="1.25.40.10">
    <property type="entry name" value="Tetratricopeptide repeat domain"/>
    <property type="match status" value="4"/>
</dbReference>
<dbReference type="Pfam" id="PF13041">
    <property type="entry name" value="PPR_2"/>
    <property type="match status" value="2"/>
</dbReference>
<comment type="caution">
    <text evidence="3">The sequence shown here is derived from an EMBL/GenBank/DDBJ whole genome shotgun (WGS) entry which is preliminary data.</text>
</comment>
<evidence type="ECO:0000313" key="3">
    <source>
        <dbReference type="EMBL" id="KAK1430207.1"/>
    </source>
</evidence>
<dbReference type="EMBL" id="JAUHHV010000003">
    <property type="protein sequence ID" value="KAK1430207.1"/>
    <property type="molecule type" value="Genomic_DNA"/>
</dbReference>
<dbReference type="SUPFAM" id="SSF48452">
    <property type="entry name" value="TPR-like"/>
    <property type="match status" value="1"/>
</dbReference>
<name>A0AAD8KW18_TARER</name>
<proteinExistence type="predicted"/>
<dbReference type="FunFam" id="1.25.40.10:FF:000381">
    <property type="entry name" value="Pentatricopeptide repeat-containing protein"/>
    <property type="match status" value="2"/>
</dbReference>
<accession>A0AAD8KW18</accession>
<dbReference type="FunFam" id="1.25.40.10:FF:000305">
    <property type="entry name" value="Pentatricopeptide repeat-containing protein mitochondrial"/>
    <property type="match status" value="1"/>
</dbReference>
<dbReference type="Proteomes" id="UP001229421">
    <property type="component" value="Unassembled WGS sequence"/>
</dbReference>
<evidence type="ECO:0008006" key="5">
    <source>
        <dbReference type="Google" id="ProtNLM"/>
    </source>
</evidence>
<dbReference type="AlphaFoldDB" id="A0AAD8KW18"/>
<keyword evidence="4" id="KW-1185">Reference proteome</keyword>
<dbReference type="NCBIfam" id="TIGR00756">
    <property type="entry name" value="PPR"/>
    <property type="match status" value="3"/>
</dbReference>
<sequence length="606" mass="68221">MSCFQSATPFLLLRNNIIRTTLLQFHQLHSNCSITQLISSKSTNHFSPEITHATLTKNGSIHHSHVNNYLLSLYVKSSNLMSAHQLFDEMPVRDVRSWTIFISGLSRTGSYNLALSLFTQMLKQNITPNQFTFSSVFRCCAGANEVNIGKITHGWMLRNGVCLDSTLENAVLNFYVKCDAFDYATNFFEMMSVKDTVSWNIMISAYLKNGDLEKAVGIFWRLPFKNAATWNTIIDGHMQNGHEWIAMELLYQMVKIGPAFTDVTFSIALLLASALNHIELGKQIHGRLLRVGIDDAFIKNSLIDMYCKCGEMMKAMIIFKTSNQSDFVSVSSIVNGYIQNDRIEDGLKVFTFMVSEHGEVDKFTLASVLAVCANAGLLNLGQVIHAYILKSGHEVDVFVSSTMIDMYAKCGRLQSAWTVFMQSKIQNVVLWTAIICCYASHGDGREAVRLFEMMVNEGIKPNEVTFVAVLTACSHAGLIDEGCSYFTMMKDVYGIKPEIEHYTCMVDLLGRAGQLNEIKVFIFENNISHLSAVWKAFLSSCHQHKNVEMAQWICEKLYELEPSAAGLYVLMSKTFASDSRWEEAAELKGLMRQKGIKKQPAQSWVQ</sequence>
<dbReference type="InterPro" id="IPR046848">
    <property type="entry name" value="E_motif"/>
</dbReference>
<dbReference type="InterPro" id="IPR002885">
    <property type="entry name" value="PPR_rpt"/>
</dbReference>
<organism evidence="3 4">
    <name type="scientific">Tagetes erecta</name>
    <name type="common">African marigold</name>
    <dbReference type="NCBI Taxonomy" id="13708"/>
    <lineage>
        <taxon>Eukaryota</taxon>
        <taxon>Viridiplantae</taxon>
        <taxon>Streptophyta</taxon>
        <taxon>Embryophyta</taxon>
        <taxon>Tracheophyta</taxon>
        <taxon>Spermatophyta</taxon>
        <taxon>Magnoliopsida</taxon>
        <taxon>eudicotyledons</taxon>
        <taxon>Gunneridae</taxon>
        <taxon>Pentapetalae</taxon>
        <taxon>asterids</taxon>
        <taxon>campanulids</taxon>
        <taxon>Asterales</taxon>
        <taxon>Asteraceae</taxon>
        <taxon>Asteroideae</taxon>
        <taxon>Heliantheae alliance</taxon>
        <taxon>Tageteae</taxon>
        <taxon>Tagetes</taxon>
    </lineage>
</organism>
<dbReference type="PANTHER" id="PTHR47926">
    <property type="entry name" value="PENTATRICOPEPTIDE REPEAT-CONTAINING PROTEIN"/>
    <property type="match status" value="1"/>
</dbReference>
<dbReference type="InterPro" id="IPR011990">
    <property type="entry name" value="TPR-like_helical_dom_sf"/>
</dbReference>
<feature type="repeat" description="PPR" evidence="2">
    <location>
        <begin position="94"/>
        <end position="128"/>
    </location>
</feature>
<keyword evidence="1" id="KW-0677">Repeat</keyword>
<evidence type="ECO:0000256" key="2">
    <source>
        <dbReference type="PROSITE-ProRule" id="PRU00708"/>
    </source>
</evidence>
<feature type="repeat" description="PPR" evidence="2">
    <location>
        <begin position="427"/>
        <end position="461"/>
    </location>
</feature>
<dbReference type="Pfam" id="PF01535">
    <property type="entry name" value="PPR"/>
    <property type="match status" value="6"/>
</dbReference>
<dbReference type="PANTHER" id="PTHR47926:SF347">
    <property type="entry name" value="PENTATRICOPEPTIDE REPEAT-CONTAINING PROTEIN"/>
    <property type="match status" value="1"/>
</dbReference>
<dbReference type="Pfam" id="PF20431">
    <property type="entry name" value="E_motif"/>
    <property type="match status" value="1"/>
</dbReference>
<protein>
    <recommendedName>
        <fullName evidence="5">Pentatricopeptide repeat-containing protein</fullName>
    </recommendedName>
</protein>
<gene>
    <name evidence="3" type="ORF">QVD17_12779</name>
</gene>
<evidence type="ECO:0000256" key="1">
    <source>
        <dbReference type="ARBA" id="ARBA00022737"/>
    </source>
</evidence>
<dbReference type="GO" id="GO:0009451">
    <property type="term" value="P:RNA modification"/>
    <property type="evidence" value="ECO:0007669"/>
    <property type="project" value="InterPro"/>
</dbReference>
<evidence type="ECO:0000313" key="4">
    <source>
        <dbReference type="Proteomes" id="UP001229421"/>
    </source>
</evidence>
<dbReference type="InterPro" id="IPR046960">
    <property type="entry name" value="PPR_At4g14850-like_plant"/>
</dbReference>
<reference evidence="3" key="1">
    <citation type="journal article" date="2023" name="bioRxiv">
        <title>Improved chromosome-level genome assembly for marigold (Tagetes erecta).</title>
        <authorList>
            <person name="Jiang F."/>
            <person name="Yuan L."/>
            <person name="Wang S."/>
            <person name="Wang H."/>
            <person name="Xu D."/>
            <person name="Wang A."/>
            <person name="Fan W."/>
        </authorList>
    </citation>
    <scope>NUCLEOTIDE SEQUENCE</scope>
    <source>
        <strain evidence="3">WSJ</strain>
        <tissue evidence="3">Leaf</tissue>
    </source>
</reference>
<dbReference type="PROSITE" id="PS51375">
    <property type="entry name" value="PPR"/>
    <property type="match status" value="3"/>
</dbReference>
<feature type="repeat" description="PPR" evidence="2">
    <location>
        <begin position="195"/>
        <end position="229"/>
    </location>
</feature>
<dbReference type="GO" id="GO:0003723">
    <property type="term" value="F:RNA binding"/>
    <property type="evidence" value="ECO:0007669"/>
    <property type="project" value="InterPro"/>
</dbReference>